<evidence type="ECO:0000313" key="7">
    <source>
        <dbReference type="Proteomes" id="UP000239001"/>
    </source>
</evidence>
<proteinExistence type="inferred from homology"/>
<dbReference type="Gene3D" id="1.20.120.1490">
    <property type="match status" value="1"/>
</dbReference>
<protein>
    <recommendedName>
        <fullName evidence="8">Spy protein</fullName>
    </recommendedName>
</protein>
<comment type="caution">
    <text evidence="6">The sequence shown here is derived from an EMBL/GenBank/DDBJ whole genome shotgun (WGS) entry which is preliminary data.</text>
</comment>
<keyword evidence="3 5" id="KW-0732">Signal</keyword>
<dbReference type="GO" id="GO:0030288">
    <property type="term" value="C:outer membrane-bounded periplasmic space"/>
    <property type="evidence" value="ECO:0007669"/>
    <property type="project" value="TreeGrafter"/>
</dbReference>
<dbReference type="PANTHER" id="PTHR38102:SF1">
    <property type="entry name" value="PERIPLASMIC CHAPERONE SPY"/>
    <property type="match status" value="1"/>
</dbReference>
<evidence type="ECO:0000256" key="2">
    <source>
        <dbReference type="ARBA" id="ARBA00008441"/>
    </source>
</evidence>
<name>A0A2T1LUZ1_9CHRO</name>
<keyword evidence="4" id="KW-0574">Periplasm</keyword>
<dbReference type="GO" id="GO:0051082">
    <property type="term" value="F:unfolded protein binding"/>
    <property type="evidence" value="ECO:0007669"/>
    <property type="project" value="TreeGrafter"/>
</dbReference>
<dbReference type="Pfam" id="PF07813">
    <property type="entry name" value="LTXXQ"/>
    <property type="match status" value="1"/>
</dbReference>
<dbReference type="OrthoDB" id="531812at2"/>
<reference evidence="6 7" key="2">
    <citation type="submission" date="2018-03" db="EMBL/GenBank/DDBJ databases">
        <authorList>
            <person name="Keele B.F."/>
        </authorList>
    </citation>
    <scope>NUCLEOTIDE SEQUENCE [LARGE SCALE GENOMIC DNA]</scope>
    <source>
        <strain evidence="6 7">CCALA 016</strain>
    </source>
</reference>
<organism evidence="6 7">
    <name type="scientific">Aphanothece hegewaldii CCALA 016</name>
    <dbReference type="NCBI Taxonomy" id="2107694"/>
    <lineage>
        <taxon>Bacteria</taxon>
        <taxon>Bacillati</taxon>
        <taxon>Cyanobacteriota</taxon>
        <taxon>Cyanophyceae</taxon>
        <taxon>Oscillatoriophycideae</taxon>
        <taxon>Chroococcales</taxon>
        <taxon>Aphanothecaceae</taxon>
        <taxon>Aphanothece</taxon>
    </lineage>
</organism>
<sequence>MLMFKHSIIASLSMLTLVVGSSSVVAYPQFESNSLLTQKYAQAGGSPQRSRRHTDVFEQLNLTEPQKQQISSIRLKYRDRMEQTSSKIRSTQQELQKLMASNASRNDIRAKHAQVGDLRQELDNLRFESMLDIRDVLTITQRQQLDQLMEQRRTRMDKPPQPPAAM</sequence>
<feature type="signal peptide" evidence="5">
    <location>
        <begin position="1"/>
        <end position="26"/>
    </location>
</feature>
<keyword evidence="7" id="KW-1185">Reference proteome</keyword>
<reference evidence="6 7" key="1">
    <citation type="submission" date="2018-03" db="EMBL/GenBank/DDBJ databases">
        <title>The ancient ancestry and fast evolution of plastids.</title>
        <authorList>
            <person name="Moore K.R."/>
            <person name="Magnabosco C."/>
            <person name="Momper L."/>
            <person name="Gold D.A."/>
            <person name="Bosak T."/>
            <person name="Fournier G.P."/>
        </authorList>
    </citation>
    <scope>NUCLEOTIDE SEQUENCE [LARGE SCALE GENOMIC DNA]</scope>
    <source>
        <strain evidence="6 7">CCALA 016</strain>
    </source>
</reference>
<dbReference type="CDD" id="cd09916">
    <property type="entry name" value="CpxP_like"/>
    <property type="match status" value="1"/>
</dbReference>
<evidence type="ECO:0008006" key="8">
    <source>
        <dbReference type="Google" id="ProtNLM"/>
    </source>
</evidence>
<gene>
    <name evidence="6" type="ORF">C7H19_17080</name>
</gene>
<evidence type="ECO:0000256" key="1">
    <source>
        <dbReference type="ARBA" id="ARBA00004418"/>
    </source>
</evidence>
<feature type="chain" id="PRO_5015710122" description="Spy protein" evidence="5">
    <location>
        <begin position="27"/>
        <end position="166"/>
    </location>
</feature>
<dbReference type="InterPro" id="IPR052211">
    <property type="entry name" value="Cpx_auxiliary_protein"/>
</dbReference>
<dbReference type="AlphaFoldDB" id="A0A2T1LUZ1"/>
<dbReference type="InterPro" id="IPR012899">
    <property type="entry name" value="LTXXQ"/>
</dbReference>
<comment type="similarity">
    <text evidence="2">Belongs to the CpxP/Spy family.</text>
</comment>
<dbReference type="Proteomes" id="UP000239001">
    <property type="component" value="Unassembled WGS sequence"/>
</dbReference>
<accession>A0A2T1LUZ1</accession>
<evidence type="ECO:0000256" key="5">
    <source>
        <dbReference type="SAM" id="SignalP"/>
    </source>
</evidence>
<evidence type="ECO:0000256" key="3">
    <source>
        <dbReference type="ARBA" id="ARBA00022729"/>
    </source>
</evidence>
<evidence type="ECO:0000256" key="4">
    <source>
        <dbReference type="ARBA" id="ARBA00022764"/>
    </source>
</evidence>
<evidence type="ECO:0000313" key="6">
    <source>
        <dbReference type="EMBL" id="PSF35271.1"/>
    </source>
</evidence>
<dbReference type="EMBL" id="PXOH01000021">
    <property type="protein sequence ID" value="PSF35271.1"/>
    <property type="molecule type" value="Genomic_DNA"/>
</dbReference>
<comment type="subcellular location">
    <subcellularLocation>
        <location evidence="1">Periplasm</location>
    </subcellularLocation>
</comment>
<dbReference type="PANTHER" id="PTHR38102">
    <property type="entry name" value="PERIPLASMIC CHAPERONE SPY"/>
    <property type="match status" value="1"/>
</dbReference>